<keyword evidence="6" id="KW-1003">Cell membrane</keyword>
<dbReference type="PANTHER" id="PTHR23427:SF2">
    <property type="entry name" value="SURFEIT LOCUS PROTEIN 1"/>
    <property type="match status" value="1"/>
</dbReference>
<keyword evidence="4 6" id="KW-1133">Transmembrane helix</keyword>
<comment type="similarity">
    <text evidence="2 6">Belongs to the SURF1 family.</text>
</comment>
<evidence type="ECO:0000256" key="1">
    <source>
        <dbReference type="ARBA" id="ARBA00004370"/>
    </source>
</evidence>
<dbReference type="InterPro" id="IPR045214">
    <property type="entry name" value="Surf1/Surf4"/>
</dbReference>
<feature type="transmembrane region" description="Helical" evidence="6">
    <location>
        <begin position="23"/>
        <end position="43"/>
    </location>
</feature>
<reference evidence="7" key="1">
    <citation type="journal article" date="2015" name="Proc. Natl. Acad. Sci. U.S.A.">
        <title>Bacterial clade with the ribosomal RNA operon on a small plasmid rather than the chromosome.</title>
        <authorList>
            <person name="Anda M."/>
            <person name="Ohtsubo Y."/>
            <person name="Okubo T."/>
            <person name="Sugawara M."/>
            <person name="Nagata Y."/>
            <person name="Tsuda M."/>
            <person name="Minamisawa K."/>
            <person name="Mitsui H."/>
        </authorList>
    </citation>
    <scope>NUCLEOTIDE SEQUENCE</scope>
    <source>
        <strain evidence="7">DSM 15513</strain>
    </source>
</reference>
<feature type="transmembrane region" description="Helical" evidence="6">
    <location>
        <begin position="234"/>
        <end position="252"/>
    </location>
</feature>
<keyword evidence="3 6" id="KW-0812">Transmembrane</keyword>
<evidence type="ECO:0000256" key="4">
    <source>
        <dbReference type="ARBA" id="ARBA00022989"/>
    </source>
</evidence>
<name>A0A0N7KYV5_9HYPH</name>
<dbReference type="InterPro" id="IPR002994">
    <property type="entry name" value="Surf1/Shy1"/>
</dbReference>
<dbReference type="CDD" id="cd06662">
    <property type="entry name" value="SURF1"/>
    <property type="match status" value="1"/>
</dbReference>
<organism evidence="7">
    <name type="scientific">Fulvimarina pelagi</name>
    <dbReference type="NCBI Taxonomy" id="217511"/>
    <lineage>
        <taxon>Bacteria</taxon>
        <taxon>Pseudomonadati</taxon>
        <taxon>Pseudomonadota</taxon>
        <taxon>Alphaproteobacteria</taxon>
        <taxon>Hyphomicrobiales</taxon>
        <taxon>Aurantimonadaceae</taxon>
        <taxon>Fulvimarina</taxon>
    </lineage>
</organism>
<evidence type="ECO:0000256" key="3">
    <source>
        <dbReference type="ARBA" id="ARBA00022692"/>
    </source>
</evidence>
<sequence length="266" mass="29288">MSSSGTSDEGLATAPEPMGQVKFSVALTLCVLGIVILAGLGTWQMERLFWKEALIERIDRRIASDPIPLDAAISEFQETGDVDYLPVRLSGEFLEGGERYFFTTFEGATGWNVYTPLLTPDDKLVIVNRGFVPYEQREPETRVESQPQGEVSLEGIARNAPEEKPGYFVPENDPDADTFFWRDLGAMSAGLSIDAGVDLVPFFVDAKRDPDADALPVGGQTIVSLPNNHLQYAFTWYGIGLVLVVMTVLLVVRRVRARRGQASRTA</sequence>
<dbReference type="Pfam" id="PF02104">
    <property type="entry name" value="SURF1"/>
    <property type="match status" value="1"/>
</dbReference>
<dbReference type="AlphaFoldDB" id="A0A0N7KYV5"/>
<dbReference type="GO" id="GO:0005886">
    <property type="term" value="C:plasma membrane"/>
    <property type="evidence" value="ECO:0007669"/>
    <property type="project" value="UniProtKB-SubCell"/>
</dbReference>
<dbReference type="PANTHER" id="PTHR23427">
    <property type="entry name" value="SURFEIT LOCUS PROTEIN"/>
    <property type="match status" value="1"/>
</dbReference>
<dbReference type="RefSeq" id="WP_007067755.1">
    <property type="nucleotide sequence ID" value="NZ_BBWO01000012.1"/>
</dbReference>
<evidence type="ECO:0000256" key="6">
    <source>
        <dbReference type="RuleBase" id="RU363076"/>
    </source>
</evidence>
<evidence type="ECO:0000313" key="7">
    <source>
        <dbReference type="EMBL" id="BAT30777.1"/>
    </source>
</evidence>
<accession>A0A0N7KYV5</accession>
<evidence type="ECO:0000256" key="2">
    <source>
        <dbReference type="ARBA" id="ARBA00007165"/>
    </source>
</evidence>
<dbReference type="PROSITE" id="PS50895">
    <property type="entry name" value="SURF1"/>
    <property type="match status" value="1"/>
</dbReference>
<keyword evidence="5 6" id="KW-0472">Membrane</keyword>
<proteinExistence type="inferred from homology"/>
<evidence type="ECO:0000256" key="5">
    <source>
        <dbReference type="ARBA" id="ARBA00023136"/>
    </source>
</evidence>
<protein>
    <recommendedName>
        <fullName evidence="6">SURF1-like protein</fullName>
    </recommendedName>
</protein>
<comment type="subcellular location">
    <subcellularLocation>
        <location evidence="6">Cell membrane</location>
        <topology evidence="6">Multi-pass membrane protein</topology>
    </subcellularLocation>
    <subcellularLocation>
        <location evidence="1">Membrane</location>
    </subcellularLocation>
</comment>
<dbReference type="EMBL" id="LC066395">
    <property type="protein sequence ID" value="BAT30777.1"/>
    <property type="molecule type" value="Genomic_DNA"/>
</dbReference>